<dbReference type="PANTHER" id="PTHR21485:SF6">
    <property type="entry name" value="N-ACYLNEURAMINATE CYTIDYLYLTRANSFERASE-RELATED"/>
    <property type="match status" value="1"/>
</dbReference>
<gene>
    <name evidence="1" type="ORF">A3A44_00545</name>
</gene>
<evidence type="ECO:0000313" key="2">
    <source>
        <dbReference type="Proteomes" id="UP000178977"/>
    </source>
</evidence>
<evidence type="ECO:0000313" key="1">
    <source>
        <dbReference type="EMBL" id="OHA09033.1"/>
    </source>
</evidence>
<dbReference type="Gene3D" id="3.90.550.10">
    <property type="entry name" value="Spore Coat Polysaccharide Biosynthesis Protein SpsA, Chain A"/>
    <property type="match status" value="1"/>
</dbReference>
<evidence type="ECO:0008006" key="3">
    <source>
        <dbReference type="Google" id="ProtNLM"/>
    </source>
</evidence>
<proteinExistence type="predicted"/>
<reference evidence="1 2" key="1">
    <citation type="journal article" date="2016" name="Nat. Commun.">
        <title>Thousands of microbial genomes shed light on interconnected biogeochemical processes in an aquifer system.</title>
        <authorList>
            <person name="Anantharaman K."/>
            <person name="Brown C.T."/>
            <person name="Hug L.A."/>
            <person name="Sharon I."/>
            <person name="Castelle C.J."/>
            <person name="Probst A.J."/>
            <person name="Thomas B.C."/>
            <person name="Singh A."/>
            <person name="Wilkins M.J."/>
            <person name="Karaoz U."/>
            <person name="Brodie E.L."/>
            <person name="Williams K.H."/>
            <person name="Hubbard S.S."/>
            <person name="Banfield J.F."/>
        </authorList>
    </citation>
    <scope>NUCLEOTIDE SEQUENCE [LARGE SCALE GENOMIC DNA]</scope>
</reference>
<accession>A0A1G2LBM6</accession>
<dbReference type="GO" id="GO:0008781">
    <property type="term" value="F:N-acylneuraminate cytidylyltransferase activity"/>
    <property type="evidence" value="ECO:0007669"/>
    <property type="project" value="TreeGrafter"/>
</dbReference>
<organism evidence="1 2">
    <name type="scientific">Candidatus Sungbacteria bacterium RIFCSPLOWO2_01_FULL_60_25</name>
    <dbReference type="NCBI Taxonomy" id="1802281"/>
    <lineage>
        <taxon>Bacteria</taxon>
        <taxon>Candidatus Sungiibacteriota</taxon>
    </lineage>
</organism>
<dbReference type="STRING" id="1802281.A3A44_00545"/>
<dbReference type="InterPro" id="IPR029044">
    <property type="entry name" value="Nucleotide-diphossugar_trans"/>
</dbReference>
<sequence>MFHGKRVLAIIPARGGSKRVPRKNIRLLCGRPLLAYTIDVARSTPAIDRTIVSTDDEETQDVARRSGADVPFLRPAELAGDRVPDGPVLAHALAFLEEQGEHFDYVLNLRPTTPFKERHDIEQALAVAEANRCDLVRSVTRVEGTSHPYWMYLGENGLLKPLFPEKSIREYYQSQLLPANIFSLNGVVDLFTVAQVRDAPWPYEAPCMGYIAIPKERAIDIDSEDDFLIAETLMKRYHAP</sequence>
<dbReference type="InterPro" id="IPR003329">
    <property type="entry name" value="Cytidylyl_trans"/>
</dbReference>
<dbReference type="SUPFAM" id="SSF53448">
    <property type="entry name" value="Nucleotide-diphospho-sugar transferases"/>
    <property type="match status" value="1"/>
</dbReference>
<dbReference type="AlphaFoldDB" id="A0A1G2LBM6"/>
<name>A0A1G2LBM6_9BACT</name>
<comment type="caution">
    <text evidence="1">The sequence shown here is derived from an EMBL/GenBank/DDBJ whole genome shotgun (WGS) entry which is preliminary data.</text>
</comment>
<protein>
    <recommendedName>
        <fullName evidence="3">Acylneuraminate cytidylyltransferase</fullName>
    </recommendedName>
</protein>
<dbReference type="EMBL" id="MHQT01000031">
    <property type="protein sequence ID" value="OHA09033.1"/>
    <property type="molecule type" value="Genomic_DNA"/>
</dbReference>
<dbReference type="Pfam" id="PF02348">
    <property type="entry name" value="CTP_transf_3"/>
    <property type="match status" value="1"/>
</dbReference>
<dbReference type="CDD" id="cd02513">
    <property type="entry name" value="CMP-NeuAc_Synthase"/>
    <property type="match status" value="1"/>
</dbReference>
<dbReference type="PANTHER" id="PTHR21485">
    <property type="entry name" value="HAD SUPERFAMILY MEMBERS CMAS AND KDSC"/>
    <property type="match status" value="1"/>
</dbReference>
<dbReference type="InterPro" id="IPR050793">
    <property type="entry name" value="CMP-NeuNAc_synthase"/>
</dbReference>
<dbReference type="Proteomes" id="UP000178977">
    <property type="component" value="Unassembled WGS sequence"/>
</dbReference>